<dbReference type="GO" id="GO:0005524">
    <property type="term" value="F:ATP binding"/>
    <property type="evidence" value="ECO:0007669"/>
    <property type="project" value="UniProtKB-KW"/>
</dbReference>
<keyword evidence="7" id="KW-0902">Two-component regulatory system</keyword>
<keyword evidence="12" id="KW-1185">Reference proteome</keyword>
<evidence type="ECO:0000256" key="1">
    <source>
        <dbReference type="ARBA" id="ARBA00000085"/>
    </source>
</evidence>
<dbReference type="PROSITE" id="PS50885">
    <property type="entry name" value="HAMP"/>
    <property type="match status" value="1"/>
</dbReference>
<sequence length="509" mass="57331">MKLIYQQMIGFFVVIFTTLLIVSAAIINYNNRQAYETNWRQLEGYARNFGEIFTEKDAQTGSYTPISTDFLNEVQVVLQDDQVVYVVYSADNQVIYPNTVINKALPESVWKELKAGKVIRMQTNRTSNQTTTEKGPAIGNGAELSYVIYPWFDSNKKFVGAMYIGSRVTRIKSSMREMERNLLVALGISLLVALALSYLLAHFYIRRINRLRSATRAVANGNFDVELVSRGRDEIDDLASDFNKMVHSLDESNREIARQEERRKEFMANAAHEMRTPLTTINGLLEGLAYDAIPEAAKGKSIELMQNETKRLIRLVNENLDYEKIRANQIVLNKRTFNGTEALSNIVSQLTKKAAAAGDQLVLTTTEPVNVYADYDRFVQVIFNITQNAVQFTENGQVTLTIKALATGTEVKISDNGLGMSDDQLKNIWERYYKADPSRKNTKYGESGLGLAIVHSLVEQHYGQITVESELHQGSTFTVTFPNEVEAARLAGHSKRIKPKQDEADQGSN</sequence>
<dbReference type="Proteomes" id="UP001597191">
    <property type="component" value="Unassembled WGS sequence"/>
</dbReference>
<evidence type="ECO:0000256" key="2">
    <source>
        <dbReference type="ARBA" id="ARBA00004370"/>
    </source>
</evidence>
<organism evidence="11 12">
    <name type="scientific">Lapidilactobacillus gannanensis</name>
    <dbReference type="NCBI Taxonomy" id="2486002"/>
    <lineage>
        <taxon>Bacteria</taxon>
        <taxon>Bacillati</taxon>
        <taxon>Bacillota</taxon>
        <taxon>Bacilli</taxon>
        <taxon>Lactobacillales</taxon>
        <taxon>Lactobacillaceae</taxon>
        <taxon>Lapidilactobacillus</taxon>
    </lineage>
</organism>
<dbReference type="SMART" id="SM00388">
    <property type="entry name" value="HisKA"/>
    <property type="match status" value="1"/>
</dbReference>
<keyword evidence="11" id="KW-0547">Nucleotide-binding</keyword>
<proteinExistence type="predicted"/>
<dbReference type="PANTHER" id="PTHR43711">
    <property type="entry name" value="TWO-COMPONENT HISTIDINE KINASE"/>
    <property type="match status" value="1"/>
</dbReference>
<evidence type="ECO:0000256" key="7">
    <source>
        <dbReference type="ARBA" id="ARBA00023012"/>
    </source>
</evidence>
<dbReference type="PANTHER" id="PTHR43711:SF1">
    <property type="entry name" value="HISTIDINE KINASE 1"/>
    <property type="match status" value="1"/>
</dbReference>
<dbReference type="InterPro" id="IPR005467">
    <property type="entry name" value="His_kinase_dom"/>
</dbReference>
<dbReference type="PROSITE" id="PS50109">
    <property type="entry name" value="HIS_KIN"/>
    <property type="match status" value="1"/>
</dbReference>
<feature type="domain" description="HAMP" evidence="10">
    <location>
        <begin position="202"/>
        <end position="254"/>
    </location>
</feature>
<evidence type="ECO:0000256" key="6">
    <source>
        <dbReference type="ARBA" id="ARBA00022777"/>
    </source>
</evidence>
<feature type="domain" description="Histidine kinase" evidence="9">
    <location>
        <begin position="269"/>
        <end position="485"/>
    </location>
</feature>
<dbReference type="Gene3D" id="1.10.287.130">
    <property type="match status" value="1"/>
</dbReference>
<evidence type="ECO:0000256" key="8">
    <source>
        <dbReference type="SAM" id="Phobius"/>
    </source>
</evidence>
<dbReference type="InterPro" id="IPR050736">
    <property type="entry name" value="Sensor_HK_Regulatory"/>
</dbReference>
<accession>A0ABW4BM27</accession>
<evidence type="ECO:0000259" key="10">
    <source>
        <dbReference type="PROSITE" id="PS50885"/>
    </source>
</evidence>
<feature type="transmembrane region" description="Helical" evidence="8">
    <location>
        <begin position="182"/>
        <end position="205"/>
    </location>
</feature>
<name>A0ABW4BM27_9LACO</name>
<dbReference type="Pfam" id="PF02518">
    <property type="entry name" value="HATPase_c"/>
    <property type="match status" value="1"/>
</dbReference>
<dbReference type="EMBL" id="JBHTOH010000038">
    <property type="protein sequence ID" value="MFD1411297.1"/>
    <property type="molecule type" value="Genomic_DNA"/>
</dbReference>
<keyword evidence="11" id="KW-0067">ATP-binding</keyword>
<keyword evidence="8" id="KW-1133">Transmembrane helix</keyword>
<keyword evidence="4" id="KW-0597">Phosphoprotein</keyword>
<dbReference type="InterPro" id="IPR004358">
    <property type="entry name" value="Sig_transdc_His_kin-like_C"/>
</dbReference>
<evidence type="ECO:0000256" key="4">
    <source>
        <dbReference type="ARBA" id="ARBA00022553"/>
    </source>
</evidence>
<comment type="caution">
    <text evidence="11">The sequence shown here is derived from an EMBL/GenBank/DDBJ whole genome shotgun (WGS) entry which is preliminary data.</text>
</comment>
<evidence type="ECO:0000256" key="3">
    <source>
        <dbReference type="ARBA" id="ARBA00012438"/>
    </source>
</evidence>
<dbReference type="SUPFAM" id="SSF158472">
    <property type="entry name" value="HAMP domain-like"/>
    <property type="match status" value="1"/>
</dbReference>
<dbReference type="PRINTS" id="PR00344">
    <property type="entry name" value="BCTRLSENSOR"/>
</dbReference>
<reference evidence="12" key="1">
    <citation type="journal article" date="2019" name="Int. J. Syst. Evol. Microbiol.">
        <title>The Global Catalogue of Microorganisms (GCM) 10K type strain sequencing project: providing services to taxonomists for standard genome sequencing and annotation.</title>
        <authorList>
            <consortium name="The Broad Institute Genomics Platform"/>
            <consortium name="The Broad Institute Genome Sequencing Center for Infectious Disease"/>
            <person name="Wu L."/>
            <person name="Ma J."/>
        </authorList>
    </citation>
    <scope>NUCLEOTIDE SEQUENCE [LARGE SCALE GENOMIC DNA]</scope>
    <source>
        <strain evidence="12">CCM 8937</strain>
    </source>
</reference>
<dbReference type="Pfam" id="PF00512">
    <property type="entry name" value="HisKA"/>
    <property type="match status" value="1"/>
</dbReference>
<dbReference type="InterPro" id="IPR036097">
    <property type="entry name" value="HisK_dim/P_sf"/>
</dbReference>
<keyword evidence="8" id="KW-0472">Membrane</keyword>
<comment type="subcellular location">
    <subcellularLocation>
        <location evidence="2">Membrane</location>
    </subcellularLocation>
</comment>
<dbReference type="SUPFAM" id="SSF47384">
    <property type="entry name" value="Homodimeric domain of signal transducing histidine kinase"/>
    <property type="match status" value="1"/>
</dbReference>
<dbReference type="InterPro" id="IPR036890">
    <property type="entry name" value="HATPase_C_sf"/>
</dbReference>
<gene>
    <name evidence="11" type="ORF">ACFQ4R_06745</name>
</gene>
<keyword evidence="8" id="KW-0812">Transmembrane</keyword>
<keyword evidence="6" id="KW-0418">Kinase</keyword>
<evidence type="ECO:0000256" key="5">
    <source>
        <dbReference type="ARBA" id="ARBA00022679"/>
    </source>
</evidence>
<dbReference type="CDD" id="cd06225">
    <property type="entry name" value="HAMP"/>
    <property type="match status" value="1"/>
</dbReference>
<evidence type="ECO:0000313" key="12">
    <source>
        <dbReference type="Proteomes" id="UP001597191"/>
    </source>
</evidence>
<dbReference type="Gene3D" id="6.10.340.10">
    <property type="match status" value="1"/>
</dbReference>
<evidence type="ECO:0000313" key="11">
    <source>
        <dbReference type="EMBL" id="MFD1411297.1"/>
    </source>
</evidence>
<dbReference type="InterPro" id="IPR003661">
    <property type="entry name" value="HisK_dim/P_dom"/>
</dbReference>
<dbReference type="RefSeq" id="WP_125647389.1">
    <property type="nucleotide sequence ID" value="NZ_JBHTOH010000038.1"/>
</dbReference>
<keyword evidence="5" id="KW-0808">Transferase</keyword>
<dbReference type="EC" id="2.7.13.3" evidence="3"/>
<dbReference type="Gene3D" id="3.30.565.10">
    <property type="entry name" value="Histidine kinase-like ATPase, C-terminal domain"/>
    <property type="match status" value="1"/>
</dbReference>
<protein>
    <recommendedName>
        <fullName evidence="3">histidine kinase</fullName>
        <ecNumber evidence="3">2.7.13.3</ecNumber>
    </recommendedName>
</protein>
<dbReference type="SUPFAM" id="SSF55874">
    <property type="entry name" value="ATPase domain of HSP90 chaperone/DNA topoisomerase II/histidine kinase"/>
    <property type="match status" value="1"/>
</dbReference>
<comment type="catalytic activity">
    <reaction evidence="1">
        <text>ATP + protein L-histidine = ADP + protein N-phospho-L-histidine.</text>
        <dbReference type="EC" id="2.7.13.3"/>
    </reaction>
</comment>
<dbReference type="SMART" id="SM00304">
    <property type="entry name" value="HAMP"/>
    <property type="match status" value="1"/>
</dbReference>
<dbReference type="InterPro" id="IPR003594">
    <property type="entry name" value="HATPase_dom"/>
</dbReference>
<dbReference type="Pfam" id="PF00672">
    <property type="entry name" value="HAMP"/>
    <property type="match status" value="1"/>
</dbReference>
<dbReference type="SMART" id="SM00387">
    <property type="entry name" value="HATPase_c"/>
    <property type="match status" value="1"/>
</dbReference>
<dbReference type="InterPro" id="IPR003660">
    <property type="entry name" value="HAMP_dom"/>
</dbReference>
<dbReference type="CDD" id="cd00082">
    <property type="entry name" value="HisKA"/>
    <property type="match status" value="1"/>
</dbReference>
<evidence type="ECO:0000259" key="9">
    <source>
        <dbReference type="PROSITE" id="PS50109"/>
    </source>
</evidence>